<name>A0AAN8A3P7_9PEZI</name>
<evidence type="ECO:0000256" key="5">
    <source>
        <dbReference type="SAM" id="Coils"/>
    </source>
</evidence>
<dbReference type="GO" id="GO:0016926">
    <property type="term" value="P:protein desumoylation"/>
    <property type="evidence" value="ECO:0007669"/>
    <property type="project" value="TreeGrafter"/>
</dbReference>
<dbReference type="Pfam" id="PF02902">
    <property type="entry name" value="Peptidase_C48"/>
    <property type="match status" value="1"/>
</dbReference>
<protein>
    <recommendedName>
        <fullName evidence="7">Ubiquitin-like protease family profile domain-containing protein</fullName>
    </recommendedName>
</protein>
<sequence>MEQYLNGVPWGTAEDMAKRYPRTVDNTMRNSPLKRSYSAIEDIDNTIRTTSSHDNDISMEDASFEAPQQQYQSPQQQQHQSPPRISPLAAAYRPGTIGLQPGLYRRDLFGSPVIQQIAQQQQHIAEQQQIQQQSPQQQYIVQPPQYIAQQPQYIAQQAQHIATQQSATATSAPNGRIIAVAAYTIYERTFSVLASIWAWLRRSRNPPTPTQVYAVETSPAGNKRRAIAADDMTDTTTGNMPQFPGHFPSPAMAITPPNSRPTSSSSSQQKQDPQQQKQDSMSPEHQQQHSPLTSTTNHAPTTPPAHVPALPTEAEQRRAAFNAMFPKLRDNMTLEENLALIAQDIKDGEPAERAEQERVERQKARAIAKLSPASRAREKRIEEVAAQEEKKEMRIQSLINRANRAKTIGRPQISFMKHVEARMAREEKIRVEARKKAEDIVWEEECDAALAELNAQEAAKEAEEARMKDEEEARAKAEEEKLKIEAAAKAEEELKAAELAEQARKLALETAPPALIRELDPAHIAKLDEMLAIKSDQHVVRISPEGVELSRRDFGTILSGKTATSPAHAWLNDEVVNAWFATIVSRKLEQNGYVKGPKNVPSHVTYNTAWVSTVKTKKMEGIRTWSRRKGIQGEKLLRCEKVFFPVNTGAHWLLLIISPKEKTIEYLDSLHMLRSGEEKKWFKMMRQWLEMELEKKYVADEWTESKTASSMQTNSDDCGAFTCFNGLAAATGVSFEEVTAGKMQMGRRVMAAVLSTGQFEGISTL</sequence>
<feature type="region of interest" description="Disordered" evidence="6">
    <location>
        <begin position="207"/>
        <end position="226"/>
    </location>
</feature>
<evidence type="ECO:0000313" key="9">
    <source>
        <dbReference type="Proteomes" id="UP001310594"/>
    </source>
</evidence>
<gene>
    <name evidence="8" type="ORF">LTR97_003503</name>
</gene>
<feature type="domain" description="Ubiquitin-like protease family profile" evidence="7">
    <location>
        <begin position="547"/>
        <end position="729"/>
    </location>
</feature>
<dbReference type="SUPFAM" id="SSF54001">
    <property type="entry name" value="Cysteine proteinases"/>
    <property type="match status" value="1"/>
</dbReference>
<dbReference type="InterPro" id="IPR003653">
    <property type="entry name" value="Peptidase_C48_C"/>
</dbReference>
<comment type="caution">
    <text evidence="8">The sequence shown here is derived from an EMBL/GenBank/DDBJ whole genome shotgun (WGS) entry which is preliminary data.</text>
</comment>
<keyword evidence="3" id="KW-0378">Hydrolase</keyword>
<evidence type="ECO:0000256" key="6">
    <source>
        <dbReference type="SAM" id="MobiDB-lite"/>
    </source>
</evidence>
<evidence type="ECO:0000256" key="3">
    <source>
        <dbReference type="ARBA" id="ARBA00022801"/>
    </source>
</evidence>
<feature type="compositionally biased region" description="Low complexity" evidence="6">
    <location>
        <begin position="263"/>
        <end position="283"/>
    </location>
</feature>
<dbReference type="GO" id="GO:0006508">
    <property type="term" value="P:proteolysis"/>
    <property type="evidence" value="ECO:0007669"/>
    <property type="project" value="UniProtKB-KW"/>
</dbReference>
<feature type="compositionally biased region" description="Low complexity" evidence="6">
    <location>
        <begin position="291"/>
        <end position="300"/>
    </location>
</feature>
<feature type="coiled-coil region" evidence="5">
    <location>
        <begin position="381"/>
        <end position="509"/>
    </location>
</feature>
<dbReference type="PROSITE" id="PS50600">
    <property type="entry name" value="ULP_PROTEASE"/>
    <property type="match status" value="1"/>
</dbReference>
<dbReference type="InterPro" id="IPR038765">
    <property type="entry name" value="Papain-like_cys_pep_sf"/>
</dbReference>
<feature type="compositionally biased region" description="Low complexity" evidence="6">
    <location>
        <begin position="67"/>
        <end position="83"/>
    </location>
</feature>
<proteinExistence type="inferred from homology"/>
<dbReference type="GO" id="GO:0016929">
    <property type="term" value="F:deSUMOylase activity"/>
    <property type="evidence" value="ECO:0007669"/>
    <property type="project" value="TreeGrafter"/>
</dbReference>
<keyword evidence="5" id="KW-0175">Coiled coil</keyword>
<organism evidence="8 9">
    <name type="scientific">Elasticomyces elasticus</name>
    <dbReference type="NCBI Taxonomy" id="574655"/>
    <lineage>
        <taxon>Eukaryota</taxon>
        <taxon>Fungi</taxon>
        <taxon>Dikarya</taxon>
        <taxon>Ascomycota</taxon>
        <taxon>Pezizomycotina</taxon>
        <taxon>Dothideomycetes</taxon>
        <taxon>Dothideomycetidae</taxon>
        <taxon>Mycosphaerellales</taxon>
        <taxon>Teratosphaeriaceae</taxon>
        <taxon>Elasticomyces</taxon>
    </lineage>
</organism>
<dbReference type="GO" id="GO:0005634">
    <property type="term" value="C:nucleus"/>
    <property type="evidence" value="ECO:0007669"/>
    <property type="project" value="TreeGrafter"/>
</dbReference>
<feature type="region of interest" description="Disordered" evidence="6">
    <location>
        <begin position="65"/>
        <end position="87"/>
    </location>
</feature>
<dbReference type="AlphaFoldDB" id="A0AAN8A3P7"/>
<keyword evidence="2" id="KW-0645">Protease</keyword>
<dbReference type="Proteomes" id="UP001310594">
    <property type="component" value="Unassembled WGS sequence"/>
</dbReference>
<feature type="region of interest" description="Disordered" evidence="6">
    <location>
        <begin position="233"/>
        <end position="308"/>
    </location>
</feature>
<evidence type="ECO:0000256" key="1">
    <source>
        <dbReference type="ARBA" id="ARBA00005234"/>
    </source>
</evidence>
<reference evidence="8" key="1">
    <citation type="submission" date="2023-08" db="EMBL/GenBank/DDBJ databases">
        <title>Black Yeasts Isolated from many extreme environments.</title>
        <authorList>
            <person name="Coleine C."/>
            <person name="Stajich J.E."/>
            <person name="Selbmann L."/>
        </authorList>
    </citation>
    <scope>NUCLEOTIDE SEQUENCE</scope>
    <source>
        <strain evidence="8">CCFEE 5810</strain>
    </source>
</reference>
<keyword evidence="4" id="KW-0788">Thiol protease</keyword>
<evidence type="ECO:0000256" key="4">
    <source>
        <dbReference type="ARBA" id="ARBA00022807"/>
    </source>
</evidence>
<evidence type="ECO:0000313" key="8">
    <source>
        <dbReference type="EMBL" id="KAK5702558.1"/>
    </source>
</evidence>
<dbReference type="PANTHER" id="PTHR12606">
    <property type="entry name" value="SENTRIN/SUMO-SPECIFIC PROTEASE"/>
    <property type="match status" value="1"/>
</dbReference>
<comment type="similarity">
    <text evidence="1">Belongs to the peptidase C48 family.</text>
</comment>
<accession>A0AAN8A3P7</accession>
<dbReference type="EMBL" id="JAVRQU010000005">
    <property type="protein sequence ID" value="KAK5702558.1"/>
    <property type="molecule type" value="Genomic_DNA"/>
</dbReference>
<evidence type="ECO:0000259" key="7">
    <source>
        <dbReference type="PROSITE" id="PS50600"/>
    </source>
</evidence>
<dbReference type="PANTHER" id="PTHR12606:SF141">
    <property type="entry name" value="GH15225P-RELATED"/>
    <property type="match status" value="1"/>
</dbReference>
<dbReference type="Gene3D" id="3.40.395.10">
    <property type="entry name" value="Adenoviral Proteinase, Chain A"/>
    <property type="match status" value="1"/>
</dbReference>
<evidence type="ECO:0000256" key="2">
    <source>
        <dbReference type="ARBA" id="ARBA00022670"/>
    </source>
</evidence>